<dbReference type="GO" id="GO:0051707">
    <property type="term" value="P:response to other organism"/>
    <property type="evidence" value="ECO:0007669"/>
    <property type="project" value="UniProtKB-ARBA"/>
</dbReference>
<evidence type="ECO:0000256" key="6">
    <source>
        <dbReference type="SAM" id="Phobius"/>
    </source>
</evidence>
<keyword evidence="1" id="KW-0433">Leucine-rich repeat</keyword>
<dbReference type="InterPro" id="IPR002182">
    <property type="entry name" value="NB-ARC"/>
</dbReference>
<sequence length="1340" mass="150500">MPWINTLTCMIAAALEKEHDLLWTVVGGALLTAFLDVVFHKLASPHIVNLLRGKKVDKLFQKVKNKLIVVRAVLDDAEKRQITDSNVKEWLDILKDVVYEVDDLLDEVSTNAATQKEVSKSFPRLFNLKKMVNVNKLKDIVDRLDDILEQTKNLNLKQIQEEKEEPCKAQPTSLEDGFPIHGRDKDKEAIIKLLLEDSGELLLEYTSVGEHCNSHDKVSVVAIVGMGGVGKTTLARSVYNDSDLRHTFDLKAWFYLSENFDIKKVTKTMIEQVTKKSCELDDLNALQLDLMDKLKDKKFFFVLDDVWINDYDNWCSLTKPFLSGITGSKILVTSRNRNVADVVPFHTVKVHSLGKLSHEDCWLVFANHSFPHLKSGENRITLEKIGREIVKKCNGLPLAAQSLGGSGTWGNDFVMHDLMHDLATSLGGKFYSVSKEVGLETKIDVKTRHLSFSKFSDPVSDKFEVFRKGKFVRTFLPINFELCPFNNEKAGSTIISKLTYLRVLSFCDFKGLDALPDSIGDLIHLRYLNLSGTSIGTLPESVCNLYNLQTLKLNNCILLTKLPVGIQNLHLNFFIVGNHKDNNIKELGGLSNLHGSLSIRSLENVTKSKEASEARIMDKKHINSLSLEWSTRCKSKCNNNGIDFQIELDVLCKLQPHQDLESLSISGYKGMRFPDWVGNFSYYKMTCLSLDNCENCCMLPSLGQLLMQEWSSFDSRAFSVLKDLKIHDCPKLKGDLLHHLPALETLTIEKCELLVSSLPNAPTLRRLQIATSNEVPLHVFPLSVESIEVEGSPTVESMVEAITNIQPSCLQSLTLKHCSSAMSLPVGHLPASLRTLTILSLKNLEFQTRHKHESLESLSIYNSCDSLMSLPLVTFPNLKSLRIKNCENMESLLVSGSESIKSLSSFQIIRCPSFASFPREGLPAPNLIRFKGEKLKSLPDQMSSLLPKLEALDISNCPEIESFPGGGMPPNLRSVRIGNCEKLLSGLAWPSMGMLTHLTVWGPCDGIKSFPKEGLLPPSLTFLFLCGFSNLGWPSMAMLTSLDVHGPCDGIKSFPKEGLLPRSLTSLLLSGFSSLETLDCQGLHHLTSLQNLAIIQCQKLENMEGERLPVSILKLSIYTCPLLQKLLCLKHHQIWPKISHIRGIEVDGQQHRTISDLSVRHASQDWKKGNHTFKAFDAKDQSGADLPGLKEVEVEASSEDSRVLSISEENQIDPWHCLQHSTGNSLSVQALSHDLTGWNRLLISMHAMFAFTQRFTYCAVDIPGEYRKQIPLQFDRVLILVFKTRMNWKKGDHQFTKLLMLEIRAEVVVLIEFQVCTETIIKLLQEKLEHLCGSDKSFWI</sequence>
<feature type="transmembrane region" description="Helical" evidence="6">
    <location>
        <begin position="21"/>
        <end position="39"/>
    </location>
</feature>
<keyword evidence="3" id="KW-0547">Nucleotide-binding</keyword>
<evidence type="ECO:0000256" key="3">
    <source>
        <dbReference type="ARBA" id="ARBA00022741"/>
    </source>
</evidence>
<dbReference type="Gene3D" id="3.40.50.300">
    <property type="entry name" value="P-loop containing nucleotide triphosphate hydrolases"/>
    <property type="match status" value="1"/>
</dbReference>
<dbReference type="GO" id="GO:0006952">
    <property type="term" value="P:defense response"/>
    <property type="evidence" value="ECO:0007669"/>
    <property type="project" value="UniProtKB-KW"/>
</dbReference>
<keyword evidence="2" id="KW-0677">Repeat</keyword>
<dbReference type="CDD" id="cd14798">
    <property type="entry name" value="RX-CC_like"/>
    <property type="match status" value="1"/>
</dbReference>
<dbReference type="PANTHER" id="PTHR36766:SF40">
    <property type="entry name" value="DISEASE RESISTANCE PROTEIN RGA3"/>
    <property type="match status" value="1"/>
</dbReference>
<dbReference type="GO" id="GO:0005524">
    <property type="term" value="F:ATP binding"/>
    <property type="evidence" value="ECO:0007669"/>
    <property type="project" value="UniProtKB-KW"/>
</dbReference>
<dbReference type="PRINTS" id="PR00364">
    <property type="entry name" value="DISEASERSIST"/>
</dbReference>
<dbReference type="Gene3D" id="1.20.5.4130">
    <property type="match status" value="1"/>
</dbReference>
<dbReference type="Pfam" id="PF25019">
    <property type="entry name" value="LRR_R13L1-DRL21"/>
    <property type="match status" value="1"/>
</dbReference>
<proteinExistence type="predicted"/>
<dbReference type="InterPro" id="IPR056789">
    <property type="entry name" value="LRR_R13L1-DRL21"/>
</dbReference>
<dbReference type="Pfam" id="PF00931">
    <property type="entry name" value="NB-ARC"/>
    <property type="match status" value="1"/>
</dbReference>
<reference evidence="10" key="1">
    <citation type="submission" date="2014-07" db="EMBL/GenBank/DDBJ databases">
        <title>Identification of a novel salt tolerance gene in wild soybean by whole-genome sequencing.</title>
        <authorList>
            <person name="Lam H.-M."/>
            <person name="Qi X."/>
            <person name="Li M.-W."/>
            <person name="Liu X."/>
            <person name="Xie M."/>
            <person name="Ni M."/>
            <person name="Xu X."/>
        </authorList>
    </citation>
    <scope>NUCLEOTIDE SEQUENCE [LARGE SCALE GENOMIC DNA]</scope>
    <source>
        <tissue evidence="10">Root</tissue>
    </source>
</reference>
<dbReference type="GO" id="GO:0043531">
    <property type="term" value="F:ADP binding"/>
    <property type="evidence" value="ECO:0007669"/>
    <property type="project" value="InterPro"/>
</dbReference>
<dbReference type="InterPro" id="IPR027417">
    <property type="entry name" value="P-loop_NTPase"/>
</dbReference>
<dbReference type="PANTHER" id="PTHR36766">
    <property type="entry name" value="PLANT BROAD-SPECTRUM MILDEW RESISTANCE PROTEIN RPW8"/>
    <property type="match status" value="1"/>
</dbReference>
<dbReference type="Proteomes" id="UP000053555">
    <property type="component" value="Unassembled WGS sequence"/>
</dbReference>
<name>A0A0B2SKP9_GLYSO</name>
<keyword evidence="5" id="KW-0067">ATP-binding</keyword>
<feature type="domain" description="Disease resistance N-terminal" evidence="8">
    <location>
        <begin position="33"/>
        <end position="120"/>
    </location>
</feature>
<dbReference type="InterPro" id="IPR038005">
    <property type="entry name" value="RX-like_CC"/>
</dbReference>
<keyword evidence="4" id="KW-0611">Plant defense</keyword>
<dbReference type="InterPro" id="IPR041118">
    <property type="entry name" value="Rx_N"/>
</dbReference>
<accession>A0A0B2SKP9</accession>
<dbReference type="Pfam" id="PF18052">
    <property type="entry name" value="Rx_N"/>
    <property type="match status" value="1"/>
</dbReference>
<feature type="domain" description="R13L1/DRL21-like LRR repeat region" evidence="9">
    <location>
        <begin position="584"/>
        <end position="705"/>
    </location>
</feature>
<protein>
    <submittedName>
        <fullName evidence="10">Putative disease resistance RPP13-like protein 1</fullName>
    </submittedName>
</protein>
<evidence type="ECO:0000256" key="5">
    <source>
        <dbReference type="ARBA" id="ARBA00022840"/>
    </source>
</evidence>
<dbReference type="Gene3D" id="3.80.10.10">
    <property type="entry name" value="Ribonuclease Inhibitor"/>
    <property type="match status" value="3"/>
</dbReference>
<dbReference type="EMBL" id="KN642882">
    <property type="protein sequence ID" value="KHN44852.1"/>
    <property type="molecule type" value="Genomic_DNA"/>
</dbReference>
<evidence type="ECO:0000313" key="10">
    <source>
        <dbReference type="EMBL" id="KHN44852.1"/>
    </source>
</evidence>
<dbReference type="FunFam" id="3.40.50.300:FF:001091">
    <property type="entry name" value="Probable disease resistance protein At1g61300"/>
    <property type="match status" value="1"/>
</dbReference>
<evidence type="ECO:0000256" key="1">
    <source>
        <dbReference type="ARBA" id="ARBA00022614"/>
    </source>
</evidence>
<evidence type="ECO:0000259" key="9">
    <source>
        <dbReference type="Pfam" id="PF25019"/>
    </source>
</evidence>
<keyword evidence="6" id="KW-0812">Transmembrane</keyword>
<organism evidence="10">
    <name type="scientific">Glycine soja</name>
    <name type="common">Wild soybean</name>
    <dbReference type="NCBI Taxonomy" id="3848"/>
    <lineage>
        <taxon>Eukaryota</taxon>
        <taxon>Viridiplantae</taxon>
        <taxon>Streptophyta</taxon>
        <taxon>Embryophyta</taxon>
        <taxon>Tracheophyta</taxon>
        <taxon>Spermatophyta</taxon>
        <taxon>Magnoliopsida</taxon>
        <taxon>eudicotyledons</taxon>
        <taxon>Gunneridae</taxon>
        <taxon>Pentapetalae</taxon>
        <taxon>rosids</taxon>
        <taxon>fabids</taxon>
        <taxon>Fabales</taxon>
        <taxon>Fabaceae</taxon>
        <taxon>Papilionoideae</taxon>
        <taxon>50 kb inversion clade</taxon>
        <taxon>NPAAA clade</taxon>
        <taxon>indigoferoid/millettioid clade</taxon>
        <taxon>Phaseoleae</taxon>
        <taxon>Glycine</taxon>
        <taxon>Glycine subgen. Soja</taxon>
    </lineage>
</organism>
<evidence type="ECO:0000259" key="7">
    <source>
        <dbReference type="Pfam" id="PF00931"/>
    </source>
</evidence>
<evidence type="ECO:0000256" key="2">
    <source>
        <dbReference type="ARBA" id="ARBA00022737"/>
    </source>
</evidence>
<keyword evidence="6" id="KW-0472">Membrane</keyword>
<dbReference type="InterPro" id="IPR032675">
    <property type="entry name" value="LRR_dom_sf"/>
</dbReference>
<gene>
    <name evidence="10" type="ORF">glysoja_024423</name>
</gene>
<dbReference type="SUPFAM" id="SSF52058">
    <property type="entry name" value="L domain-like"/>
    <property type="match status" value="2"/>
</dbReference>
<feature type="domain" description="NB-ARC" evidence="7">
    <location>
        <begin position="214"/>
        <end position="371"/>
    </location>
</feature>
<evidence type="ECO:0000256" key="4">
    <source>
        <dbReference type="ARBA" id="ARBA00022821"/>
    </source>
</evidence>
<dbReference type="InterPro" id="IPR042197">
    <property type="entry name" value="Apaf_helical"/>
</dbReference>
<evidence type="ECO:0000259" key="8">
    <source>
        <dbReference type="Pfam" id="PF18052"/>
    </source>
</evidence>
<dbReference type="Gene3D" id="1.10.8.430">
    <property type="entry name" value="Helical domain of apoptotic protease-activating factors"/>
    <property type="match status" value="1"/>
</dbReference>
<dbReference type="SUPFAM" id="SSF52540">
    <property type="entry name" value="P-loop containing nucleoside triphosphate hydrolases"/>
    <property type="match status" value="1"/>
</dbReference>
<keyword evidence="6" id="KW-1133">Transmembrane helix</keyword>